<proteinExistence type="predicted"/>
<organism evidence="3 4">
    <name type="scientific">Corynebacterium glucuronolyticum</name>
    <dbReference type="NCBI Taxonomy" id="39791"/>
    <lineage>
        <taxon>Bacteria</taxon>
        <taxon>Bacillati</taxon>
        <taxon>Actinomycetota</taxon>
        <taxon>Actinomycetes</taxon>
        <taxon>Mycobacteriales</taxon>
        <taxon>Corynebacteriaceae</taxon>
        <taxon>Corynebacterium</taxon>
    </lineage>
</organism>
<evidence type="ECO:0000313" key="3">
    <source>
        <dbReference type="EMBL" id="QQB47668.1"/>
    </source>
</evidence>
<dbReference type="InterPro" id="IPR025736">
    <property type="entry name" value="PucR_C-HTH_dom"/>
</dbReference>
<evidence type="ECO:0000259" key="2">
    <source>
        <dbReference type="Pfam" id="PF13556"/>
    </source>
</evidence>
<reference evidence="3 4" key="1">
    <citation type="submission" date="2020-12" db="EMBL/GenBank/DDBJ databases">
        <title>FDA dAtabase for Regulatory Grade micrObial Sequences (FDA-ARGOS): Supporting development and validation of Infectious Disease Dx tests.</title>
        <authorList>
            <person name="Sproer C."/>
            <person name="Gronow S."/>
            <person name="Severitt S."/>
            <person name="Schroder I."/>
            <person name="Tallon L."/>
            <person name="Sadzewicz L."/>
            <person name="Zhao X."/>
            <person name="Boylan J."/>
            <person name="Ott S."/>
            <person name="Bowen H."/>
            <person name="Vavikolanu K."/>
            <person name="Mehta A."/>
            <person name="Aluvathingal J."/>
            <person name="Nadendla S."/>
            <person name="Lowell S."/>
            <person name="Myers T."/>
            <person name="Yan Y."/>
            <person name="Sichtig H."/>
        </authorList>
    </citation>
    <scope>NUCLEOTIDE SEQUENCE [LARGE SCALE GENOMIC DNA]</scope>
    <source>
        <strain evidence="3 4">FDAARGOS_1053</strain>
    </source>
</reference>
<dbReference type="Pfam" id="PF07905">
    <property type="entry name" value="PucR"/>
    <property type="match status" value="1"/>
</dbReference>
<name>A0A7T4EHV1_9CORY</name>
<dbReference type="Gene3D" id="1.10.10.2840">
    <property type="entry name" value="PucR C-terminal helix-turn-helix domain"/>
    <property type="match status" value="1"/>
</dbReference>
<dbReference type="PANTHER" id="PTHR33744">
    <property type="entry name" value="CARBOHYDRATE DIACID REGULATOR"/>
    <property type="match status" value="1"/>
</dbReference>
<dbReference type="InterPro" id="IPR051448">
    <property type="entry name" value="CdaR-like_regulators"/>
</dbReference>
<dbReference type="OrthoDB" id="8450798at2"/>
<dbReference type="Proteomes" id="UP000596145">
    <property type="component" value="Chromosome"/>
</dbReference>
<evidence type="ECO:0000313" key="4">
    <source>
        <dbReference type="Proteomes" id="UP000596145"/>
    </source>
</evidence>
<dbReference type="AlphaFoldDB" id="A0A7T4EHV1"/>
<dbReference type="EMBL" id="CP066007">
    <property type="protein sequence ID" value="QQB47668.1"/>
    <property type="molecule type" value="Genomic_DNA"/>
</dbReference>
<accession>A0A7T4EHV1</accession>
<evidence type="ECO:0000259" key="1">
    <source>
        <dbReference type="Pfam" id="PF07905"/>
    </source>
</evidence>
<dbReference type="Pfam" id="PF13556">
    <property type="entry name" value="HTH_30"/>
    <property type="match status" value="1"/>
</dbReference>
<feature type="domain" description="Purine catabolism PurC-like" evidence="1">
    <location>
        <begin position="21"/>
        <end position="111"/>
    </location>
</feature>
<dbReference type="InterPro" id="IPR012914">
    <property type="entry name" value="PucR_dom"/>
</dbReference>
<gene>
    <name evidence="3" type="ORF">I6I10_04350</name>
</gene>
<feature type="domain" description="PucR C-terminal helix-turn-helix" evidence="2">
    <location>
        <begin position="422"/>
        <end position="476"/>
    </location>
</feature>
<protein>
    <submittedName>
        <fullName evidence="3">PucR family transcriptional regulator</fullName>
    </submittedName>
</protein>
<dbReference type="InterPro" id="IPR042070">
    <property type="entry name" value="PucR_C-HTH_sf"/>
</dbReference>
<sequence length="488" mass="52670">MRQPDLRLTPVVSRPVEFWGVQVSEIAHPETFIENGAVVLTVGLAFRGDLPGFIEAVRAMARSGAVAIGVGVGYAFDHIPDELIKATADLPLALFEVPREVSFASILAAVQAERTSRAASRERKLLRTLIRLNDAANAGDTVALVRGVAQSLDVTAALIDSDNRIIAHHGDDTLITAAVSLYSGTSKAVSADGVNYLFHKMRTRGTVHRAMAIASRAEFGFIDRVVIRHSAGLADLLLGRPQELAGQRAAVNEAAILAHLGRSGDESALHDLFRVVVDSRGLTRPAVVCTRTRKTMRAIRQALLQRAWEDGRTLFVAEVAPNTTLYLVRGSTSEAEIVKNFQKWHDQVRLGIGAPIPLGALTGHSVDKLIAEARTNPAGYGKPGGHAPQWLFSPTVTAATQGRFMEVEEKLANSAKADELKEAVAAFLFENGNLGAAADRLGIHRHTMRARIGEAEGLLSTDLSHPLTRAELTLVFATRMREFNPPLQ</sequence>